<gene>
    <name evidence="2" type="ORF">ACT18_20280</name>
</gene>
<feature type="compositionally biased region" description="Polar residues" evidence="1">
    <location>
        <begin position="58"/>
        <end position="71"/>
    </location>
</feature>
<evidence type="ECO:0000256" key="1">
    <source>
        <dbReference type="SAM" id="MobiDB-lite"/>
    </source>
</evidence>
<sequence>GKLTLRHASRLHHLGIGRAHAGTPVLILIAATTVTVISKTGHHLLASHHIDPDHNYWPNKQKNPGKSRGNL</sequence>
<keyword evidence="3" id="KW-1185">Reference proteome</keyword>
<evidence type="ECO:0000313" key="3">
    <source>
        <dbReference type="Proteomes" id="UP000092668"/>
    </source>
</evidence>
<feature type="non-terminal residue" evidence="2">
    <location>
        <position position="1"/>
    </location>
</feature>
<dbReference type="RefSeq" id="WP_269085786.1">
    <property type="nucleotide sequence ID" value="NZ_LFOE01000043.1"/>
</dbReference>
<dbReference type="AlphaFoldDB" id="A0A1B8SBA6"/>
<dbReference type="EMBL" id="LFOE01000043">
    <property type="protein sequence ID" value="OBY29976.1"/>
    <property type="molecule type" value="Genomic_DNA"/>
</dbReference>
<evidence type="ECO:0000313" key="2">
    <source>
        <dbReference type="EMBL" id="OBY29976.1"/>
    </source>
</evidence>
<protein>
    <submittedName>
        <fullName evidence="2">Transposase</fullName>
    </submittedName>
</protein>
<accession>A0A1B8SBA6</accession>
<dbReference type="Proteomes" id="UP000092668">
    <property type="component" value="Unassembled WGS sequence"/>
</dbReference>
<reference evidence="2 3" key="1">
    <citation type="submission" date="2015-06" db="EMBL/GenBank/DDBJ databases">
        <title>Genome sequence of Mycobacterium kumamotonense strain Roo.</title>
        <authorList>
            <person name="Greninger A.L."/>
            <person name="Cunningham G."/>
            <person name="Miller S."/>
        </authorList>
    </citation>
    <scope>NUCLEOTIDE SEQUENCE [LARGE SCALE GENOMIC DNA]</scope>
    <source>
        <strain evidence="2 3">Roo</strain>
    </source>
</reference>
<dbReference type="PATRIC" id="fig|354243.3.peg.4190"/>
<feature type="region of interest" description="Disordered" evidence="1">
    <location>
        <begin position="48"/>
        <end position="71"/>
    </location>
</feature>
<proteinExistence type="predicted"/>
<comment type="caution">
    <text evidence="2">The sequence shown here is derived from an EMBL/GenBank/DDBJ whole genome shotgun (WGS) entry which is preliminary data.</text>
</comment>
<name>A0A1B8SBA6_9MYCO</name>
<organism evidence="2 3">
    <name type="scientific">Mycolicibacter kumamotonensis</name>
    <dbReference type="NCBI Taxonomy" id="354243"/>
    <lineage>
        <taxon>Bacteria</taxon>
        <taxon>Bacillati</taxon>
        <taxon>Actinomycetota</taxon>
        <taxon>Actinomycetes</taxon>
        <taxon>Mycobacteriales</taxon>
        <taxon>Mycobacteriaceae</taxon>
        <taxon>Mycolicibacter</taxon>
    </lineage>
</organism>